<dbReference type="EMBL" id="MU117995">
    <property type="protein sequence ID" value="KAF9649616.1"/>
    <property type="molecule type" value="Genomic_DNA"/>
</dbReference>
<organism evidence="1 2">
    <name type="scientific">Thelephora ganbajun</name>
    <name type="common">Ganba fungus</name>
    <dbReference type="NCBI Taxonomy" id="370292"/>
    <lineage>
        <taxon>Eukaryota</taxon>
        <taxon>Fungi</taxon>
        <taxon>Dikarya</taxon>
        <taxon>Basidiomycota</taxon>
        <taxon>Agaricomycotina</taxon>
        <taxon>Agaricomycetes</taxon>
        <taxon>Thelephorales</taxon>
        <taxon>Thelephoraceae</taxon>
        <taxon>Thelephora</taxon>
    </lineage>
</organism>
<proteinExistence type="predicted"/>
<reference evidence="1" key="1">
    <citation type="submission" date="2019-10" db="EMBL/GenBank/DDBJ databases">
        <authorList>
            <consortium name="DOE Joint Genome Institute"/>
            <person name="Kuo A."/>
            <person name="Miyauchi S."/>
            <person name="Kiss E."/>
            <person name="Drula E."/>
            <person name="Kohler A."/>
            <person name="Sanchez-Garcia M."/>
            <person name="Andreopoulos B."/>
            <person name="Barry K.W."/>
            <person name="Bonito G."/>
            <person name="Buee M."/>
            <person name="Carver A."/>
            <person name="Chen C."/>
            <person name="Cichocki N."/>
            <person name="Clum A."/>
            <person name="Culley D."/>
            <person name="Crous P.W."/>
            <person name="Fauchery L."/>
            <person name="Girlanda M."/>
            <person name="Hayes R."/>
            <person name="Keri Z."/>
            <person name="Labutti K."/>
            <person name="Lipzen A."/>
            <person name="Lombard V."/>
            <person name="Magnuson J."/>
            <person name="Maillard F."/>
            <person name="Morin E."/>
            <person name="Murat C."/>
            <person name="Nolan M."/>
            <person name="Ohm R."/>
            <person name="Pangilinan J."/>
            <person name="Pereira M."/>
            <person name="Perotto S."/>
            <person name="Peter M."/>
            <person name="Riley R."/>
            <person name="Sitrit Y."/>
            <person name="Stielow B."/>
            <person name="Szollosi G."/>
            <person name="Zifcakova L."/>
            <person name="Stursova M."/>
            <person name="Spatafora J.W."/>
            <person name="Tedersoo L."/>
            <person name="Vaario L.-M."/>
            <person name="Yamada A."/>
            <person name="Yan M."/>
            <person name="Wang P."/>
            <person name="Xu J."/>
            <person name="Bruns T."/>
            <person name="Baldrian P."/>
            <person name="Vilgalys R."/>
            <person name="Henrissat B."/>
            <person name="Grigoriev I.V."/>
            <person name="Hibbett D."/>
            <person name="Nagy L.G."/>
            <person name="Martin F.M."/>
        </authorList>
    </citation>
    <scope>NUCLEOTIDE SEQUENCE</scope>
    <source>
        <strain evidence="1">P2</strain>
    </source>
</reference>
<evidence type="ECO:0000313" key="2">
    <source>
        <dbReference type="Proteomes" id="UP000886501"/>
    </source>
</evidence>
<protein>
    <submittedName>
        <fullName evidence="1">AAA-domain-containing protein</fullName>
    </submittedName>
</protein>
<gene>
    <name evidence="1" type="ORF">BDM02DRAFT_3142252</name>
</gene>
<sequence>MGEIPEGSSATWPVHIEVRLSRNSTARFDSIRQAVHEFITTSFGAVIWPSTAIDGWETIPKLETSVERIYASESSCPNRSIPISQANLQIHVFQPYPDDTYDECTGGGDGEEEVVSATVCEMPSRSLEGLWESLIYADGTKSKLLDYIYATISLSDADVDFNIVSWNRVVLLHGPPGTGKTSLCRALAQKLSIRLAHRYDHARLLEINAHSLFSKWFSESGKLVQGLFGSVMEMIEEGNRFVVILIDEVESLTAARAAAMAGTEPSDGLRVVNALLTQLDKLRHKKNVLVMATSNLPKAIDSAFVDRADIVQYIDLPPKEAIYQILHSCLLELIKRKLVQSTEVPDLKYANFLLQDHPDELPDAPDRDTQLAFNLMKLAQRCRDHQLSGRALRKLPVLAYATYGVAFNQGVTPGRGEPRPGTPVEIWLDAMEKVIDDKRLEREKMEL</sequence>
<keyword evidence="2" id="KW-1185">Reference proteome</keyword>
<accession>A0ACB6ZJM8</accession>
<dbReference type="Proteomes" id="UP000886501">
    <property type="component" value="Unassembled WGS sequence"/>
</dbReference>
<name>A0ACB6ZJM8_THEGA</name>
<comment type="caution">
    <text evidence="1">The sequence shown here is derived from an EMBL/GenBank/DDBJ whole genome shotgun (WGS) entry which is preliminary data.</text>
</comment>
<reference evidence="1" key="2">
    <citation type="journal article" date="2020" name="Nat. Commun.">
        <title>Large-scale genome sequencing of mycorrhizal fungi provides insights into the early evolution of symbiotic traits.</title>
        <authorList>
            <person name="Miyauchi S."/>
            <person name="Kiss E."/>
            <person name="Kuo A."/>
            <person name="Drula E."/>
            <person name="Kohler A."/>
            <person name="Sanchez-Garcia M."/>
            <person name="Morin E."/>
            <person name="Andreopoulos B."/>
            <person name="Barry K.W."/>
            <person name="Bonito G."/>
            <person name="Buee M."/>
            <person name="Carver A."/>
            <person name="Chen C."/>
            <person name="Cichocki N."/>
            <person name="Clum A."/>
            <person name="Culley D."/>
            <person name="Crous P.W."/>
            <person name="Fauchery L."/>
            <person name="Girlanda M."/>
            <person name="Hayes R.D."/>
            <person name="Keri Z."/>
            <person name="LaButti K."/>
            <person name="Lipzen A."/>
            <person name="Lombard V."/>
            <person name="Magnuson J."/>
            <person name="Maillard F."/>
            <person name="Murat C."/>
            <person name="Nolan M."/>
            <person name="Ohm R.A."/>
            <person name="Pangilinan J."/>
            <person name="Pereira M.F."/>
            <person name="Perotto S."/>
            <person name="Peter M."/>
            <person name="Pfister S."/>
            <person name="Riley R."/>
            <person name="Sitrit Y."/>
            <person name="Stielow J.B."/>
            <person name="Szollosi G."/>
            <person name="Zifcakova L."/>
            <person name="Stursova M."/>
            <person name="Spatafora J.W."/>
            <person name="Tedersoo L."/>
            <person name="Vaario L.M."/>
            <person name="Yamada A."/>
            <person name="Yan M."/>
            <person name="Wang P."/>
            <person name="Xu J."/>
            <person name="Bruns T."/>
            <person name="Baldrian P."/>
            <person name="Vilgalys R."/>
            <person name="Dunand C."/>
            <person name="Henrissat B."/>
            <person name="Grigoriev I.V."/>
            <person name="Hibbett D."/>
            <person name="Nagy L.G."/>
            <person name="Martin F.M."/>
        </authorList>
    </citation>
    <scope>NUCLEOTIDE SEQUENCE</scope>
    <source>
        <strain evidence="1">P2</strain>
    </source>
</reference>
<evidence type="ECO:0000313" key="1">
    <source>
        <dbReference type="EMBL" id="KAF9649616.1"/>
    </source>
</evidence>